<evidence type="ECO:0000313" key="5">
    <source>
        <dbReference type="RefSeq" id="XP_065674443.1"/>
    </source>
</evidence>
<dbReference type="RefSeq" id="XP_065674444.1">
    <property type="nucleotide sequence ID" value="XM_065818372.1"/>
</dbReference>
<feature type="coiled-coil region" evidence="2">
    <location>
        <begin position="56"/>
        <end position="83"/>
    </location>
</feature>
<name>A0ABM4DIW4_HYDVU</name>
<dbReference type="Pfam" id="PF00169">
    <property type="entry name" value="PH"/>
    <property type="match status" value="1"/>
</dbReference>
<evidence type="ECO:0000313" key="6">
    <source>
        <dbReference type="RefSeq" id="XP_065674444.1"/>
    </source>
</evidence>
<sequence length="730" mass="83042">MDLQSSYNYEDEFNEIQGLMNDLSSNLVDTKIKKNCTVFTSRETYILTCTNEEFNVRLANMDADDLEKSKRVLENELSYIDKQLKDSLSAEEDILKNKKEMIWLRLSACIEQREFLKKQLSDKDFLSMLLTTTVADQEDKTTLNEISHNGLEQNTKEGLLCSELKEMTEKSSATQITDEQSVVNEISEEQISMDQISSEQIMNAETGNGIEAHKMMTEWNPIKLLKEIFSKYTMETKNKKEEISLKKQKMLNMQGYLEKLPKNQTKAKPFKGWKKRFFKISSGHLLYFENHNTNVELGSIELKQAEIVIEAEKTINIKSQINGESLSLRCSTQVETNDWFKILKLAQCIDEEEKKKDIVIIDIGSLVIKGGQIDSPEICFPAVVALKDFKGKYDDLSNVLQPENCIIGLEAFLPNNRANSKLIYPLKSDLTIDQFSIKVRFIPLIIEKVFQLLQTSPRNKTIIIVCPRYLTVSDKEYIAEFLFSQLEVGSVCMQEQALLSLYSYSATTGIIVDIGDHLDILPVVEGTIIQKGVTSLSSIGQQITASLKKLLSGEGYRFCSDIENYVVQYIKEQIAEVLLIPNDKIDTVLVDISKFNLPYNFKTLKVGESRFECVEGLFQPSLWGKDIPSLQVCLEKAIKACEIDDRKEVSKNIFLSAGSSLIKGLGERLEKELQLLILSCVHVKESANTHRINAAYKGASVLSTLPNFQNLCITRNEWISEDISTLMKRW</sequence>
<dbReference type="SUPFAM" id="SSF50729">
    <property type="entry name" value="PH domain-like"/>
    <property type="match status" value="1"/>
</dbReference>
<dbReference type="Gene3D" id="2.30.29.30">
    <property type="entry name" value="Pleckstrin-homology domain (PH domain)/Phosphotyrosine-binding domain (PTB)"/>
    <property type="match status" value="1"/>
</dbReference>
<dbReference type="Gene3D" id="3.90.640.10">
    <property type="entry name" value="Actin, Chain A, domain 4"/>
    <property type="match status" value="1"/>
</dbReference>
<feature type="domain" description="PH" evidence="3">
    <location>
        <begin position="250"/>
        <end position="348"/>
    </location>
</feature>
<evidence type="ECO:0000256" key="1">
    <source>
        <dbReference type="RuleBase" id="RU000487"/>
    </source>
</evidence>
<organism evidence="4 5">
    <name type="scientific">Hydra vulgaris</name>
    <name type="common">Hydra</name>
    <name type="synonym">Hydra attenuata</name>
    <dbReference type="NCBI Taxonomy" id="6087"/>
    <lineage>
        <taxon>Eukaryota</taxon>
        <taxon>Metazoa</taxon>
        <taxon>Cnidaria</taxon>
        <taxon>Hydrozoa</taxon>
        <taxon>Hydroidolina</taxon>
        <taxon>Anthoathecata</taxon>
        <taxon>Aplanulata</taxon>
        <taxon>Hydridae</taxon>
        <taxon>Hydra</taxon>
    </lineage>
</organism>
<accession>A0ABM4DIW4</accession>
<dbReference type="InterPro" id="IPR004000">
    <property type="entry name" value="Actin"/>
</dbReference>
<dbReference type="Gene3D" id="3.30.420.40">
    <property type="match status" value="2"/>
</dbReference>
<evidence type="ECO:0000256" key="2">
    <source>
        <dbReference type="SAM" id="Coils"/>
    </source>
</evidence>
<dbReference type="SUPFAM" id="SSF53067">
    <property type="entry name" value="Actin-like ATPase domain"/>
    <property type="match status" value="2"/>
</dbReference>
<gene>
    <name evidence="5 6" type="primary">LOC100201116</name>
</gene>
<dbReference type="PROSITE" id="PS50003">
    <property type="entry name" value="PH_DOMAIN"/>
    <property type="match status" value="1"/>
</dbReference>
<keyword evidence="4" id="KW-1185">Reference proteome</keyword>
<keyword evidence="2" id="KW-0175">Coiled coil</keyword>
<evidence type="ECO:0000313" key="4">
    <source>
        <dbReference type="Proteomes" id="UP001652625"/>
    </source>
</evidence>
<dbReference type="CDD" id="cd10169">
    <property type="entry name" value="ASKHA_NBD_actin-like"/>
    <property type="match status" value="1"/>
</dbReference>
<dbReference type="InterPro" id="IPR043129">
    <property type="entry name" value="ATPase_NBD"/>
</dbReference>
<dbReference type="SMART" id="SM00233">
    <property type="entry name" value="PH"/>
    <property type="match status" value="1"/>
</dbReference>
<comment type="similarity">
    <text evidence="1">Belongs to the actin family.</text>
</comment>
<dbReference type="GeneID" id="100201116"/>
<dbReference type="RefSeq" id="XP_065674443.1">
    <property type="nucleotide sequence ID" value="XM_065818371.1"/>
</dbReference>
<proteinExistence type="inferred from homology"/>
<dbReference type="SMART" id="SM00268">
    <property type="entry name" value="ACTIN"/>
    <property type="match status" value="1"/>
</dbReference>
<protein>
    <submittedName>
        <fullName evidence="5 6">POTE ankyrin domain family member E isoform X2</fullName>
    </submittedName>
</protein>
<dbReference type="InterPro" id="IPR011993">
    <property type="entry name" value="PH-like_dom_sf"/>
</dbReference>
<dbReference type="Pfam" id="PF00022">
    <property type="entry name" value="Actin"/>
    <property type="match status" value="1"/>
</dbReference>
<dbReference type="InterPro" id="IPR001849">
    <property type="entry name" value="PH_domain"/>
</dbReference>
<dbReference type="Proteomes" id="UP001652625">
    <property type="component" value="Chromosome 14"/>
</dbReference>
<reference evidence="5 6" key="1">
    <citation type="submission" date="2025-05" db="UniProtKB">
        <authorList>
            <consortium name="RefSeq"/>
        </authorList>
    </citation>
    <scope>IDENTIFICATION</scope>
</reference>
<evidence type="ECO:0000259" key="3">
    <source>
        <dbReference type="PROSITE" id="PS50003"/>
    </source>
</evidence>
<dbReference type="PANTHER" id="PTHR11937">
    <property type="entry name" value="ACTIN"/>
    <property type="match status" value="1"/>
</dbReference>